<keyword evidence="1" id="KW-0645">Protease</keyword>
<evidence type="ECO:0000256" key="9">
    <source>
        <dbReference type="PROSITE-ProRule" id="PRU00276"/>
    </source>
</evidence>
<dbReference type="SMART" id="SM00181">
    <property type="entry name" value="EGF"/>
    <property type="match status" value="1"/>
</dbReference>
<dbReference type="GO" id="GO:0004222">
    <property type="term" value="F:metalloendopeptidase activity"/>
    <property type="evidence" value="ECO:0007669"/>
    <property type="project" value="InterPro"/>
</dbReference>
<evidence type="ECO:0000313" key="12">
    <source>
        <dbReference type="EMBL" id="CAF0816481.1"/>
    </source>
</evidence>
<dbReference type="GO" id="GO:0046872">
    <property type="term" value="F:metal ion binding"/>
    <property type="evidence" value="ECO:0007669"/>
    <property type="project" value="UniProtKB-KW"/>
</dbReference>
<keyword evidence="13" id="KW-1185">Reference proteome</keyword>
<feature type="active site" evidence="9">
    <location>
        <position position="338"/>
    </location>
</feature>
<keyword evidence="2 9" id="KW-0479">Metal-binding</keyword>
<dbReference type="Gene3D" id="2.10.25.10">
    <property type="entry name" value="Laminin"/>
    <property type="match status" value="1"/>
</dbReference>
<evidence type="ECO:0000256" key="1">
    <source>
        <dbReference type="ARBA" id="ARBA00022670"/>
    </source>
</evidence>
<reference evidence="12" key="1">
    <citation type="submission" date="2021-02" db="EMBL/GenBank/DDBJ databases">
        <authorList>
            <person name="Nowell W R."/>
        </authorList>
    </citation>
    <scope>NUCLEOTIDE SEQUENCE</scope>
    <source>
        <strain evidence="12">Ploen Becks lab</strain>
    </source>
</reference>
<name>A0A813TZ65_9BILA</name>
<dbReference type="InterPro" id="IPR041645">
    <property type="entry name" value="ADAMTS_CR_2"/>
</dbReference>
<evidence type="ECO:0000256" key="4">
    <source>
        <dbReference type="ARBA" id="ARBA00022833"/>
    </source>
</evidence>
<sequence>MYYLKSIGYFLIPFYYLHLTECDLKESYEIDAVKNLEFFNFRYSPVQNDFPVYFNFKFESFNYSYIILFGQTLNPKLSSLKYKESFRYYKNVYIQVENLISNTTTNNNSIYSSECILIKNENTPEKFHFILSVKKSKNTHNDLWILIDLNNSSNPNYKATRMLLDKSLLHKRQKRSKEPTINVTDSLKINLESCVWLNYDVYEYYRLLLKTTDITLTKMYLELRFLNMITIINEILKTAKNDYFELTIEMVQFVMDTEVHNEINTITSTTEIMSAIENRVLKKNLLNFDQCDHLFFIHTHPVGVVVGNAYISEVCREKKFSSCALQGSNFLETVMAHELLHNLGAPHDSELVKFEGRNITNCLNKTYLMFKMATNERSSFIISECSIAHVKMTWFTKKNTLKKLYKCLIEKNFNKTQPERLTLNMYNLHGFYFSISDQCRTVTNSNESFACRTNEKPDCMYAYCYNPKLKICEAYQIWSLDGTTCDDNKICMLTECLDYKSAINYSLLNYEQQIIFSNESRSNSKYKIDNFFKQKNAIENVKNYCPLGTKSEDFFMKQNHLKNNYKIFDPCNSTVYEINKKIVSERLFVVKAICCEEYLKSNYLICSKKLCKMPTCGLLDKNPCFNGGKCVDVGTNYTDYNNSFICSCPKGFYGPLCLGIDSCSLNPCQEDEICLPIGDFGYFNCLKTLRVRNLTDYFEKVGLFNETISQKLVNRHHLNVFSIIF</sequence>
<dbReference type="Pfam" id="PF17771">
    <property type="entry name" value="ADAMTS_CR_2"/>
    <property type="match status" value="1"/>
</dbReference>
<evidence type="ECO:0000259" key="11">
    <source>
        <dbReference type="PROSITE" id="PS50215"/>
    </source>
</evidence>
<evidence type="ECO:0000256" key="6">
    <source>
        <dbReference type="ARBA" id="ARBA00023157"/>
    </source>
</evidence>
<evidence type="ECO:0000313" key="13">
    <source>
        <dbReference type="Proteomes" id="UP000663879"/>
    </source>
</evidence>
<dbReference type="InterPro" id="IPR001590">
    <property type="entry name" value="Peptidase_M12B"/>
</dbReference>
<feature type="binding site" evidence="9">
    <location>
        <position position="337"/>
    </location>
    <ligand>
        <name>Zn(2+)</name>
        <dbReference type="ChEBI" id="CHEBI:29105"/>
        <note>catalytic</note>
    </ligand>
</feature>
<feature type="domain" description="EGF-like" evidence="10">
    <location>
        <begin position="612"/>
        <end position="658"/>
    </location>
</feature>
<keyword evidence="7" id="KW-0325">Glycoprotein</keyword>
<feature type="domain" description="Peptidase M12B" evidence="11">
    <location>
        <begin position="224"/>
        <end position="391"/>
    </location>
</feature>
<feature type="binding site" evidence="9">
    <location>
        <position position="341"/>
    </location>
    <ligand>
        <name>Zn(2+)</name>
        <dbReference type="ChEBI" id="CHEBI:29105"/>
        <note>catalytic</note>
    </ligand>
</feature>
<gene>
    <name evidence="12" type="ORF">OXX778_LOCUS7238</name>
</gene>
<evidence type="ECO:0000256" key="2">
    <source>
        <dbReference type="ARBA" id="ARBA00022723"/>
    </source>
</evidence>
<keyword evidence="8" id="KW-0245">EGF-like domain</keyword>
<dbReference type="Pfam" id="PF00008">
    <property type="entry name" value="EGF"/>
    <property type="match status" value="1"/>
</dbReference>
<organism evidence="12 13">
    <name type="scientific">Brachionus calyciflorus</name>
    <dbReference type="NCBI Taxonomy" id="104777"/>
    <lineage>
        <taxon>Eukaryota</taxon>
        <taxon>Metazoa</taxon>
        <taxon>Spiralia</taxon>
        <taxon>Gnathifera</taxon>
        <taxon>Rotifera</taxon>
        <taxon>Eurotatoria</taxon>
        <taxon>Monogononta</taxon>
        <taxon>Pseudotrocha</taxon>
        <taxon>Ploima</taxon>
        <taxon>Brachionidae</taxon>
        <taxon>Brachionus</taxon>
    </lineage>
</organism>
<feature type="non-terminal residue" evidence="12">
    <location>
        <position position="1"/>
    </location>
</feature>
<keyword evidence="5" id="KW-0482">Metalloprotease</keyword>
<dbReference type="OrthoDB" id="7695528at2759"/>
<dbReference type="InterPro" id="IPR024079">
    <property type="entry name" value="MetalloPept_cat_dom_sf"/>
</dbReference>
<dbReference type="Gene3D" id="3.40.1620.60">
    <property type="match status" value="1"/>
</dbReference>
<keyword evidence="4 9" id="KW-0862">Zinc</keyword>
<comment type="caution">
    <text evidence="12">The sequence shown here is derived from an EMBL/GenBank/DDBJ whole genome shotgun (WGS) entry which is preliminary data.</text>
</comment>
<evidence type="ECO:0000259" key="10">
    <source>
        <dbReference type="PROSITE" id="PS50026"/>
    </source>
</evidence>
<dbReference type="SUPFAM" id="SSF57196">
    <property type="entry name" value="EGF/Laminin"/>
    <property type="match status" value="1"/>
</dbReference>
<comment type="caution">
    <text evidence="8">Lacks conserved residue(s) required for the propagation of feature annotation.</text>
</comment>
<keyword evidence="6 8" id="KW-1015">Disulfide bond</keyword>
<keyword evidence="3" id="KW-0378">Hydrolase</keyword>
<feature type="disulfide bond" evidence="8">
    <location>
        <begin position="648"/>
        <end position="657"/>
    </location>
</feature>
<dbReference type="SUPFAM" id="SSF55486">
    <property type="entry name" value="Metalloproteases ('zincins'), catalytic domain"/>
    <property type="match status" value="1"/>
</dbReference>
<dbReference type="CDD" id="cd00054">
    <property type="entry name" value="EGF_CA"/>
    <property type="match status" value="1"/>
</dbReference>
<accession>A0A813TZ65</accession>
<dbReference type="PROSITE" id="PS00022">
    <property type="entry name" value="EGF_1"/>
    <property type="match status" value="1"/>
</dbReference>
<proteinExistence type="predicted"/>
<dbReference type="Gene3D" id="3.40.390.10">
    <property type="entry name" value="Collagenase (Catalytic Domain)"/>
    <property type="match status" value="1"/>
</dbReference>
<evidence type="ECO:0000256" key="7">
    <source>
        <dbReference type="ARBA" id="ARBA00023180"/>
    </source>
</evidence>
<dbReference type="PROSITE" id="PS50215">
    <property type="entry name" value="ADAM_MEPRO"/>
    <property type="match status" value="1"/>
</dbReference>
<evidence type="ECO:0000256" key="8">
    <source>
        <dbReference type="PROSITE-ProRule" id="PRU00076"/>
    </source>
</evidence>
<dbReference type="PROSITE" id="PS01186">
    <property type="entry name" value="EGF_2"/>
    <property type="match status" value="1"/>
</dbReference>
<dbReference type="AlphaFoldDB" id="A0A813TZ65"/>
<dbReference type="GO" id="GO:0006508">
    <property type="term" value="P:proteolysis"/>
    <property type="evidence" value="ECO:0007669"/>
    <property type="project" value="UniProtKB-KW"/>
</dbReference>
<feature type="binding site" evidence="9">
    <location>
        <position position="347"/>
    </location>
    <ligand>
        <name>Zn(2+)</name>
        <dbReference type="ChEBI" id="CHEBI:29105"/>
        <note>catalytic</note>
    </ligand>
</feature>
<dbReference type="EMBL" id="CAJNOC010000913">
    <property type="protein sequence ID" value="CAF0816481.1"/>
    <property type="molecule type" value="Genomic_DNA"/>
</dbReference>
<dbReference type="Pfam" id="PF13574">
    <property type="entry name" value="Reprolysin_2"/>
    <property type="match status" value="1"/>
</dbReference>
<evidence type="ECO:0000256" key="5">
    <source>
        <dbReference type="ARBA" id="ARBA00023049"/>
    </source>
</evidence>
<evidence type="ECO:0000256" key="3">
    <source>
        <dbReference type="ARBA" id="ARBA00022801"/>
    </source>
</evidence>
<dbReference type="Proteomes" id="UP000663879">
    <property type="component" value="Unassembled WGS sequence"/>
</dbReference>
<protein>
    <submittedName>
        <fullName evidence="12">Uncharacterized protein</fullName>
    </submittedName>
</protein>
<dbReference type="InterPro" id="IPR000742">
    <property type="entry name" value="EGF"/>
</dbReference>
<dbReference type="PROSITE" id="PS50026">
    <property type="entry name" value="EGF_3"/>
    <property type="match status" value="1"/>
</dbReference>